<dbReference type="Proteomes" id="UP000515950">
    <property type="component" value="Segment"/>
</dbReference>
<organism evidence="1 2">
    <name type="scientific">Staphylococcus phage vB_SauH_SAP1</name>
    <dbReference type="NCBI Taxonomy" id="2759206"/>
    <lineage>
        <taxon>Viruses</taxon>
        <taxon>Duplodnaviria</taxon>
        <taxon>Heunggongvirae</taxon>
        <taxon>Uroviricota</taxon>
        <taxon>Caudoviricetes</taxon>
        <taxon>Herelleviridae</taxon>
        <taxon>Twortvirinae</taxon>
        <taxon>Kayvirus</taxon>
        <taxon>Kayvirus P108</taxon>
    </lineage>
</organism>
<accession>A0A7G7WVJ9</accession>
<protein>
    <submittedName>
        <fullName evidence="1">Uncharacterized protein</fullName>
    </submittedName>
</protein>
<gene>
    <name evidence="1" type="ORF">StAP1_111</name>
</gene>
<proteinExistence type="predicted"/>
<dbReference type="EMBL" id="MT786458">
    <property type="protein sequence ID" value="QNH71243.1"/>
    <property type="molecule type" value="Genomic_DNA"/>
</dbReference>
<evidence type="ECO:0000313" key="1">
    <source>
        <dbReference type="EMBL" id="QNH71243.1"/>
    </source>
</evidence>
<reference evidence="1 2" key="1">
    <citation type="submission" date="2020-07" db="EMBL/GenBank/DDBJ databases">
        <authorList>
            <person name="Zhang Z."/>
        </authorList>
    </citation>
    <scope>NUCLEOTIDE SEQUENCE [LARGE SCALE GENOMIC DNA]</scope>
</reference>
<sequence length="67" mass="7727">MNNKQVERLHKKANEVISKSEDIEDLGYVRAHKIIKGYLDLPVSDFEKRDVMTELLLALDKANKSID</sequence>
<evidence type="ECO:0000313" key="2">
    <source>
        <dbReference type="Proteomes" id="UP000515950"/>
    </source>
</evidence>
<name>A0A7G7WVJ9_9CAUD</name>